<protein>
    <submittedName>
        <fullName evidence="2">Uncharacterized protein</fullName>
    </submittedName>
</protein>
<gene>
    <name evidence="2" type="ORF">FZC85_10625</name>
</gene>
<comment type="caution">
    <text evidence="2">The sequence shown here is derived from an EMBL/GenBank/DDBJ whole genome shotgun (WGS) entry which is preliminary data.</text>
</comment>
<sequence>MYDHQEHNDELKELLEKGFESIDEDIDESTPSLQWFEQLVEEKQVELKARFKRDLTIFLLLACCILTVLTITLFQMPILFLLLQVTIFVGASIFTGITYKKKVKRI</sequence>
<dbReference type="AlphaFoldDB" id="A0A5D4UED8"/>
<feature type="transmembrane region" description="Helical" evidence="1">
    <location>
        <begin position="55"/>
        <end position="74"/>
    </location>
</feature>
<keyword evidence="1" id="KW-0812">Transmembrane</keyword>
<accession>A0A5D4UED8</accession>
<reference evidence="2 3" key="1">
    <citation type="submission" date="2019-08" db="EMBL/GenBank/DDBJ databases">
        <title>Bacillus genomes from the desert of Cuatro Cienegas, Coahuila.</title>
        <authorList>
            <person name="Olmedo-Alvarez G."/>
        </authorList>
    </citation>
    <scope>NUCLEOTIDE SEQUENCE [LARGE SCALE GENOMIC DNA]</scope>
    <source>
        <strain evidence="2 3">CH87b_3T</strain>
    </source>
</reference>
<dbReference type="Pfam" id="PF17280">
    <property type="entry name" value="DUF5345"/>
    <property type="match status" value="1"/>
</dbReference>
<dbReference type="OrthoDB" id="2881830at2"/>
<dbReference type="InterPro" id="IPR035238">
    <property type="entry name" value="DUF5345"/>
</dbReference>
<proteinExistence type="predicted"/>
<dbReference type="EMBL" id="VTEZ01000003">
    <property type="protein sequence ID" value="TYS85439.1"/>
    <property type="molecule type" value="Genomic_DNA"/>
</dbReference>
<evidence type="ECO:0000313" key="3">
    <source>
        <dbReference type="Proteomes" id="UP000324269"/>
    </source>
</evidence>
<keyword evidence="1" id="KW-1133">Transmembrane helix</keyword>
<organism evidence="2 3">
    <name type="scientific">Rossellomorea aquimaris</name>
    <dbReference type="NCBI Taxonomy" id="189382"/>
    <lineage>
        <taxon>Bacteria</taxon>
        <taxon>Bacillati</taxon>
        <taxon>Bacillota</taxon>
        <taxon>Bacilli</taxon>
        <taxon>Bacillales</taxon>
        <taxon>Bacillaceae</taxon>
        <taxon>Rossellomorea</taxon>
    </lineage>
</organism>
<evidence type="ECO:0000313" key="2">
    <source>
        <dbReference type="EMBL" id="TYS85439.1"/>
    </source>
</evidence>
<dbReference type="RefSeq" id="WP_148968312.1">
    <property type="nucleotide sequence ID" value="NZ_JBNIKW010000004.1"/>
</dbReference>
<dbReference type="Proteomes" id="UP000324269">
    <property type="component" value="Unassembled WGS sequence"/>
</dbReference>
<evidence type="ECO:0000256" key="1">
    <source>
        <dbReference type="SAM" id="Phobius"/>
    </source>
</evidence>
<name>A0A5D4UED8_9BACI</name>
<keyword evidence="1" id="KW-0472">Membrane</keyword>
<feature type="transmembrane region" description="Helical" evidence="1">
    <location>
        <begin position="80"/>
        <end position="99"/>
    </location>
</feature>